<comment type="caution">
    <text evidence="3">The sequence shown here is derived from an EMBL/GenBank/DDBJ whole genome shotgun (WGS) entry which is preliminary data.</text>
</comment>
<gene>
    <name evidence="3" type="ORF">EIP91_005384</name>
</gene>
<evidence type="ECO:0000256" key="1">
    <source>
        <dbReference type="SAM" id="MobiDB-lite"/>
    </source>
</evidence>
<evidence type="ECO:0000313" key="4">
    <source>
        <dbReference type="Proteomes" id="UP000292702"/>
    </source>
</evidence>
<accession>A0A4R0R9Z1</accession>
<dbReference type="AlphaFoldDB" id="A0A4R0R9Z1"/>
<keyword evidence="2" id="KW-0732">Signal</keyword>
<feature type="compositionally biased region" description="Polar residues" evidence="1">
    <location>
        <begin position="75"/>
        <end position="84"/>
    </location>
</feature>
<organism evidence="3 4">
    <name type="scientific">Steccherinum ochraceum</name>
    <dbReference type="NCBI Taxonomy" id="92696"/>
    <lineage>
        <taxon>Eukaryota</taxon>
        <taxon>Fungi</taxon>
        <taxon>Dikarya</taxon>
        <taxon>Basidiomycota</taxon>
        <taxon>Agaricomycotina</taxon>
        <taxon>Agaricomycetes</taxon>
        <taxon>Polyporales</taxon>
        <taxon>Steccherinaceae</taxon>
        <taxon>Steccherinum</taxon>
    </lineage>
</organism>
<reference evidence="3 4" key="1">
    <citation type="submission" date="2018-11" db="EMBL/GenBank/DDBJ databases">
        <title>Genome assembly of Steccherinum ochraceum LE-BIN_3174, the white-rot fungus of the Steccherinaceae family (The Residual Polyporoid clade, Polyporales, Basidiomycota).</title>
        <authorList>
            <person name="Fedorova T.V."/>
            <person name="Glazunova O.A."/>
            <person name="Landesman E.O."/>
            <person name="Moiseenko K.V."/>
            <person name="Psurtseva N.V."/>
            <person name="Savinova O.S."/>
            <person name="Shakhova N.V."/>
            <person name="Tyazhelova T.V."/>
            <person name="Vasina D.V."/>
        </authorList>
    </citation>
    <scope>NUCLEOTIDE SEQUENCE [LARGE SCALE GENOMIC DNA]</scope>
    <source>
        <strain evidence="3 4">LE-BIN_3174</strain>
    </source>
</reference>
<evidence type="ECO:0000313" key="3">
    <source>
        <dbReference type="EMBL" id="TCD63443.1"/>
    </source>
</evidence>
<proteinExistence type="predicted"/>
<feature type="region of interest" description="Disordered" evidence="1">
    <location>
        <begin position="36"/>
        <end position="84"/>
    </location>
</feature>
<dbReference type="Proteomes" id="UP000292702">
    <property type="component" value="Unassembled WGS sequence"/>
</dbReference>
<feature type="chain" id="PRO_5020254852" evidence="2">
    <location>
        <begin position="16"/>
        <end position="397"/>
    </location>
</feature>
<evidence type="ECO:0000256" key="2">
    <source>
        <dbReference type="SAM" id="SignalP"/>
    </source>
</evidence>
<dbReference type="EMBL" id="RWJN01000297">
    <property type="protein sequence ID" value="TCD63443.1"/>
    <property type="molecule type" value="Genomic_DNA"/>
</dbReference>
<feature type="signal peptide" evidence="2">
    <location>
        <begin position="1"/>
        <end position="15"/>
    </location>
</feature>
<protein>
    <submittedName>
        <fullName evidence="3">Uncharacterized protein</fullName>
    </submittedName>
</protein>
<name>A0A4R0R9Z1_9APHY</name>
<keyword evidence="4" id="KW-1185">Reference proteome</keyword>
<sequence length="397" mass="43577">MRFSSQRHGCRRMIMDLTSLLCLQCNCMFSRGPDLRPKSQQQLHGPTNPPGVLPRCSAADQPNTSDRRLEPRTGHQPTQEPTQGRTIARYLSQRETRDSWQVYYCWPSRVAVVSWSSTLSIVVVVVLEDLEVNRPASYKYAYQNDVGFSSPVLIYIISSFSSLAPAAQQRSRSSRPRPHPNFKSQASQTLIVAMRSTTILCGLLAVATSSAMAVPLHARDDDVHLAARDGAQPEHLPADYHGPITFGQVGGPMHTVHVREDTEPQSLSARGLAADYHGPISFGPMSAPTTIHVREDTQAAHLPADYHGPISVGPMSAPTTIHVREDAEPQHLPADYHGPIAVGPMSAPTTIHVREDAEPQHLPADYQGPITFGQQGGPMHTVNVRRDGRRLLSEVGR</sequence>